<feature type="transmembrane region" description="Helical" evidence="1">
    <location>
        <begin position="45"/>
        <end position="67"/>
    </location>
</feature>
<keyword evidence="1" id="KW-0472">Membrane</keyword>
<keyword evidence="3" id="KW-1185">Reference proteome</keyword>
<feature type="transmembrane region" description="Helical" evidence="1">
    <location>
        <begin position="20"/>
        <end position="39"/>
    </location>
</feature>
<accession>A0A0R0DB11</accession>
<sequence length="179" mass="18568">MDLTLPQLQAQMRAGYGSGWTGIAASALAWAVAAGIAWQGSAQHAIWALLAGGALIFPASVVLGKLLGLPCTHPKGNALGSLAGASTFWLIFCLPIAWLLGQQQPAWFFAAMLLVIGGRYLVFASLYGMALYWALGLILAAVGFGLTALSLPAAVIASAGAAIELVFAGLCAVQHYRRR</sequence>
<name>A0A0R0DB11_9GAMM</name>
<dbReference type="EMBL" id="LDJM01000002">
    <property type="protein sequence ID" value="KRG79625.1"/>
    <property type="molecule type" value="Genomic_DNA"/>
</dbReference>
<evidence type="ECO:0000313" key="3">
    <source>
        <dbReference type="Proteomes" id="UP000050956"/>
    </source>
</evidence>
<dbReference type="Pfam" id="PF22765">
    <property type="entry name" value="DUF7010"/>
    <property type="match status" value="1"/>
</dbReference>
<comment type="caution">
    <text evidence="2">The sequence shown here is derived from an EMBL/GenBank/DDBJ whole genome shotgun (WGS) entry which is preliminary data.</text>
</comment>
<gene>
    <name evidence="2" type="ORF">ABB30_00475</name>
</gene>
<dbReference type="STRING" id="336566.ABB30_00475"/>
<dbReference type="InterPro" id="IPR053824">
    <property type="entry name" value="DUF7010"/>
</dbReference>
<dbReference type="RefSeq" id="WP_057636277.1">
    <property type="nucleotide sequence ID" value="NZ_LDJM01000002.1"/>
</dbReference>
<evidence type="ECO:0000313" key="2">
    <source>
        <dbReference type="EMBL" id="KRG79625.1"/>
    </source>
</evidence>
<protein>
    <submittedName>
        <fullName evidence="2">Membrane protein</fullName>
    </submittedName>
</protein>
<evidence type="ECO:0000256" key="1">
    <source>
        <dbReference type="SAM" id="Phobius"/>
    </source>
</evidence>
<keyword evidence="1" id="KW-1133">Transmembrane helix</keyword>
<dbReference type="AlphaFoldDB" id="A0A0R0DB11"/>
<reference evidence="2 3" key="1">
    <citation type="submission" date="2015-05" db="EMBL/GenBank/DDBJ databases">
        <title>Genome sequencing and analysis of members of genus Stenotrophomonas.</title>
        <authorList>
            <person name="Patil P.P."/>
            <person name="Midha S."/>
            <person name="Patil P.B."/>
        </authorList>
    </citation>
    <scope>NUCLEOTIDE SEQUENCE [LARGE SCALE GENOMIC DNA]</scope>
    <source>
        <strain evidence="2 3">DSM 24757</strain>
    </source>
</reference>
<proteinExistence type="predicted"/>
<organism evidence="2 3">
    <name type="scientific">Stenotrophomonas ginsengisoli</name>
    <dbReference type="NCBI Taxonomy" id="336566"/>
    <lineage>
        <taxon>Bacteria</taxon>
        <taxon>Pseudomonadati</taxon>
        <taxon>Pseudomonadota</taxon>
        <taxon>Gammaproteobacteria</taxon>
        <taxon>Lysobacterales</taxon>
        <taxon>Lysobacteraceae</taxon>
        <taxon>Stenotrophomonas</taxon>
    </lineage>
</organism>
<keyword evidence="1" id="KW-0812">Transmembrane</keyword>
<feature type="transmembrane region" description="Helical" evidence="1">
    <location>
        <begin position="130"/>
        <end position="149"/>
    </location>
</feature>
<feature type="transmembrane region" description="Helical" evidence="1">
    <location>
        <begin position="79"/>
        <end position="100"/>
    </location>
</feature>
<feature type="transmembrane region" description="Helical" evidence="1">
    <location>
        <begin position="155"/>
        <end position="173"/>
    </location>
</feature>
<dbReference type="OrthoDB" id="5114860at2"/>
<feature type="transmembrane region" description="Helical" evidence="1">
    <location>
        <begin position="106"/>
        <end position="123"/>
    </location>
</feature>
<dbReference type="PATRIC" id="fig|336566.3.peg.1060"/>
<dbReference type="Proteomes" id="UP000050956">
    <property type="component" value="Unassembled WGS sequence"/>
</dbReference>